<evidence type="ECO:0000313" key="1">
    <source>
        <dbReference type="EMBL" id="CAF2993427.1"/>
    </source>
</evidence>
<accession>A0A7R8D6U9</accession>
<gene>
    <name evidence="1" type="ORF">LSAA_12947</name>
</gene>
<evidence type="ECO:0000313" key="2">
    <source>
        <dbReference type="Proteomes" id="UP000675881"/>
    </source>
</evidence>
<proteinExistence type="predicted"/>
<keyword evidence="2" id="KW-1185">Reference proteome</keyword>
<reference evidence="1" key="1">
    <citation type="submission" date="2021-02" db="EMBL/GenBank/DDBJ databases">
        <authorList>
            <person name="Bekaert M."/>
        </authorList>
    </citation>
    <scope>NUCLEOTIDE SEQUENCE</scope>
    <source>
        <strain evidence="1">IoA-00</strain>
    </source>
</reference>
<organism evidence="1 2">
    <name type="scientific">Lepeophtheirus salmonis</name>
    <name type="common">Salmon louse</name>
    <name type="synonym">Caligus salmonis</name>
    <dbReference type="NCBI Taxonomy" id="72036"/>
    <lineage>
        <taxon>Eukaryota</taxon>
        <taxon>Metazoa</taxon>
        <taxon>Ecdysozoa</taxon>
        <taxon>Arthropoda</taxon>
        <taxon>Crustacea</taxon>
        <taxon>Multicrustacea</taxon>
        <taxon>Hexanauplia</taxon>
        <taxon>Copepoda</taxon>
        <taxon>Siphonostomatoida</taxon>
        <taxon>Caligidae</taxon>
        <taxon>Lepeophtheirus</taxon>
    </lineage>
</organism>
<dbReference type="Proteomes" id="UP000675881">
    <property type="component" value="Chromosome 7"/>
</dbReference>
<sequence>MEKDIVIYQQEGSSGVGKETGDYPIRETPTVEVGTVAKEKSPEAKQLKSLAEKKKTAYTPEDFSLREDLWLVQNLEFLLWKESHDALELTQQTKSLVHHGPCEEVNKLNSLLKADLSKEKWSQGAEGIKKVGILLRDFLYVLIESSYHDMDLKFLLSKDSVKTILEVAKVERPINNGIKWIKFQKENFQKMNHRP</sequence>
<dbReference type="AlphaFoldDB" id="A0A7R8D6U9"/>
<dbReference type="EMBL" id="HG994586">
    <property type="protein sequence ID" value="CAF2993427.1"/>
    <property type="molecule type" value="Genomic_DNA"/>
</dbReference>
<name>A0A7R8D6U9_LEPSM</name>
<protein>
    <submittedName>
        <fullName evidence="1">(salmon louse) hypothetical protein</fullName>
    </submittedName>
</protein>